<keyword evidence="2" id="KW-1133">Transmembrane helix</keyword>
<evidence type="ECO:0000313" key="3">
    <source>
        <dbReference type="EMBL" id="TQK76792.1"/>
    </source>
</evidence>
<dbReference type="NCBIfam" id="NF009314">
    <property type="entry name" value="PRK12674.1-2"/>
    <property type="match status" value="1"/>
</dbReference>
<dbReference type="Proteomes" id="UP000316181">
    <property type="component" value="Unassembled WGS sequence"/>
</dbReference>
<accession>A0A542SQB6</accession>
<dbReference type="EMBL" id="VFNV01000001">
    <property type="protein sequence ID" value="TQK76792.1"/>
    <property type="molecule type" value="Genomic_DNA"/>
</dbReference>
<dbReference type="OrthoDB" id="3214257at2"/>
<reference evidence="3 4" key="1">
    <citation type="submission" date="2019-06" db="EMBL/GenBank/DDBJ databases">
        <title>Sequencing the genomes of 1000 actinobacteria strains.</title>
        <authorList>
            <person name="Klenk H.-P."/>
        </authorList>
    </citation>
    <scope>NUCLEOTIDE SEQUENCE [LARGE SCALE GENOMIC DNA]</scope>
    <source>
        <strain evidence="3 4">DSM 10596</strain>
    </source>
</reference>
<evidence type="ECO:0000256" key="2">
    <source>
        <dbReference type="SAM" id="Phobius"/>
    </source>
</evidence>
<evidence type="ECO:0000313" key="4">
    <source>
        <dbReference type="Proteomes" id="UP000316181"/>
    </source>
</evidence>
<comment type="similarity">
    <text evidence="1">Belongs to the CPA3 antiporters (TC 2.A.63) subunit G family.</text>
</comment>
<gene>
    <name evidence="3" type="ORF">FB389_1483</name>
</gene>
<dbReference type="RefSeq" id="WP_142112307.1">
    <property type="nucleotide sequence ID" value="NZ_BAAATB010000010.1"/>
</dbReference>
<dbReference type="Pfam" id="PF03334">
    <property type="entry name" value="PhaG_MnhG_YufB"/>
    <property type="match status" value="1"/>
</dbReference>
<sequence>MTFASFADGLAAALLLAGCVLTLAAGVGITRFPDLLARIHAAAKPQVLGLLLVLSAEALRVRSWPVLGMLVVVVIFQFLTIPVAAHMVARGGYRTEQLDRSLLVVDDLRTDMEAAAAAEKAPTNYDD</sequence>
<organism evidence="3 4">
    <name type="scientific">Rarobacter incanus</name>
    <dbReference type="NCBI Taxonomy" id="153494"/>
    <lineage>
        <taxon>Bacteria</taxon>
        <taxon>Bacillati</taxon>
        <taxon>Actinomycetota</taxon>
        <taxon>Actinomycetes</taxon>
        <taxon>Micrococcales</taxon>
        <taxon>Rarobacteraceae</taxon>
        <taxon>Rarobacter</taxon>
    </lineage>
</organism>
<comment type="caution">
    <text evidence="3">The sequence shown here is derived from an EMBL/GenBank/DDBJ whole genome shotgun (WGS) entry which is preliminary data.</text>
</comment>
<dbReference type="GO" id="GO:0015385">
    <property type="term" value="F:sodium:proton antiporter activity"/>
    <property type="evidence" value="ECO:0007669"/>
    <property type="project" value="TreeGrafter"/>
</dbReference>
<dbReference type="NCBIfam" id="TIGR01300">
    <property type="entry name" value="CPA3_mnhG_phaG"/>
    <property type="match status" value="1"/>
</dbReference>
<keyword evidence="4" id="KW-1185">Reference proteome</keyword>
<keyword evidence="2" id="KW-0472">Membrane</keyword>
<dbReference type="InterPro" id="IPR005133">
    <property type="entry name" value="PhaG_MnhG_YufB"/>
</dbReference>
<feature type="transmembrane region" description="Helical" evidence="2">
    <location>
        <begin position="66"/>
        <end position="89"/>
    </location>
</feature>
<dbReference type="PANTHER" id="PTHR34703:SF1">
    <property type="entry name" value="ANTIPORTER SUBUNIT MNHG2-RELATED"/>
    <property type="match status" value="1"/>
</dbReference>
<evidence type="ECO:0000256" key="1">
    <source>
        <dbReference type="ARBA" id="ARBA00008404"/>
    </source>
</evidence>
<proteinExistence type="inferred from homology"/>
<keyword evidence="2" id="KW-0812">Transmembrane</keyword>
<name>A0A542SQB6_9MICO</name>
<dbReference type="PANTHER" id="PTHR34703">
    <property type="entry name" value="ANTIPORTER SUBUNIT MNHG2-RELATED"/>
    <property type="match status" value="1"/>
</dbReference>
<dbReference type="AlphaFoldDB" id="A0A542SQB6"/>
<protein>
    <submittedName>
        <fullName evidence="3">Multisubunit sodium/proton antiporter MrpG subunit</fullName>
    </submittedName>
</protein>